<dbReference type="AlphaFoldDB" id="A0ABD6RSD3"/>
<feature type="domain" description="Gfo/Idh/MocA-like oxidoreductase N-terminal" evidence="1">
    <location>
        <begin position="2"/>
        <end position="120"/>
    </location>
</feature>
<evidence type="ECO:0000313" key="3">
    <source>
        <dbReference type="Proteomes" id="UP000193911"/>
    </source>
</evidence>
<organism evidence="2 3">
    <name type="scientific">Clostridium sporogenes</name>
    <dbReference type="NCBI Taxonomy" id="1509"/>
    <lineage>
        <taxon>Bacteria</taxon>
        <taxon>Bacillati</taxon>
        <taxon>Bacillota</taxon>
        <taxon>Clostridia</taxon>
        <taxon>Eubacteriales</taxon>
        <taxon>Clostridiaceae</taxon>
        <taxon>Clostridium</taxon>
    </lineage>
</organism>
<comment type="caution">
    <text evidence="2">The sequence shown here is derived from an EMBL/GenBank/DDBJ whole genome shotgun (WGS) entry which is preliminary data.</text>
</comment>
<dbReference type="SUPFAM" id="SSF51735">
    <property type="entry name" value="NAD(P)-binding Rossmann-fold domains"/>
    <property type="match status" value="1"/>
</dbReference>
<dbReference type="Pfam" id="PF01408">
    <property type="entry name" value="GFO_IDH_MocA"/>
    <property type="match status" value="1"/>
</dbReference>
<reference evidence="2 3" key="1">
    <citation type="submission" date="2017-02" db="EMBL/GenBank/DDBJ databases">
        <title>Differentiating clades of botulinum-neurotoxin-producing Clostridia with a simple, multiplex PCR assay.</title>
        <authorList>
            <person name="Williamson C.H.D."/>
            <person name="Vazquez A."/>
            <person name="Hill K."/>
            <person name="Smith T.J."/>
            <person name="Nottingham R."/>
            <person name="Stone N.E."/>
            <person name="Sobek C.J."/>
            <person name="Cocking J.H."/>
            <person name="Fernandez R.A."/>
            <person name="Caballero P.A."/>
            <person name="Leiser O.P."/>
            <person name="Keim P."/>
            <person name="Sahl J.W."/>
        </authorList>
    </citation>
    <scope>NUCLEOTIDE SEQUENCE [LARGE SCALE GENOMIC DNA]</scope>
    <source>
        <strain evidence="2 3">CLS_DGF_0088_06</strain>
    </source>
</reference>
<dbReference type="InterPro" id="IPR036291">
    <property type="entry name" value="NAD(P)-bd_dom_sf"/>
</dbReference>
<dbReference type="Proteomes" id="UP000193911">
    <property type="component" value="Unassembled WGS sequence"/>
</dbReference>
<dbReference type="RefSeq" id="WP_158088200.1">
    <property type="nucleotide sequence ID" value="NZ_MWJJ01000001.1"/>
</dbReference>
<dbReference type="EMBL" id="MWJJ01000001">
    <property type="protein sequence ID" value="OSB19339.1"/>
    <property type="molecule type" value="Genomic_DNA"/>
</dbReference>
<protein>
    <recommendedName>
        <fullName evidence="1">Gfo/Idh/MocA-like oxidoreductase N-terminal domain-containing protein</fullName>
    </recommendedName>
</protein>
<evidence type="ECO:0000313" key="2">
    <source>
        <dbReference type="EMBL" id="OSB19339.1"/>
    </source>
</evidence>
<gene>
    <name evidence="2" type="ORF">B2H94_09625</name>
</gene>
<sequence>MIRFGVVGTSCITEEFIRCAELLGDFQLTAIYSRTEERAKEFGSKYSVSKIFTDVNKMAESNCIDAVYIASHNSFHASQAKIFLENKKHVMCEKPITSNLRQLEEIINIAKENKVALMEGMKSSFR</sequence>
<name>A0ABD6RSD3_CLOSG</name>
<dbReference type="PANTHER" id="PTHR43054:SF1">
    <property type="entry name" value="SCYLLO-INOSITOL 2-DEHYDROGENASE (NADP(+)) IOLU"/>
    <property type="match status" value="1"/>
</dbReference>
<dbReference type="InterPro" id="IPR000683">
    <property type="entry name" value="Gfo/Idh/MocA-like_OxRdtase_N"/>
</dbReference>
<dbReference type="Gene3D" id="3.40.50.720">
    <property type="entry name" value="NAD(P)-binding Rossmann-like Domain"/>
    <property type="match status" value="1"/>
</dbReference>
<evidence type="ECO:0000259" key="1">
    <source>
        <dbReference type="Pfam" id="PF01408"/>
    </source>
</evidence>
<accession>A0ABD6RSD3</accession>
<dbReference type="PANTHER" id="PTHR43054">
    <property type="match status" value="1"/>
</dbReference>
<proteinExistence type="predicted"/>